<dbReference type="RefSeq" id="WP_089909946.1">
    <property type="nucleotide sequence ID" value="NZ_FOBB01000002.1"/>
</dbReference>
<evidence type="ECO:0000313" key="3">
    <source>
        <dbReference type="Proteomes" id="UP000198984"/>
    </source>
</evidence>
<dbReference type="AlphaFoldDB" id="A0A1H7R3D3"/>
<organism evidence="2 3">
    <name type="scientific">Chitinophaga rupis</name>
    <dbReference type="NCBI Taxonomy" id="573321"/>
    <lineage>
        <taxon>Bacteria</taxon>
        <taxon>Pseudomonadati</taxon>
        <taxon>Bacteroidota</taxon>
        <taxon>Chitinophagia</taxon>
        <taxon>Chitinophagales</taxon>
        <taxon>Chitinophagaceae</taxon>
        <taxon>Chitinophaga</taxon>
    </lineage>
</organism>
<dbReference type="STRING" id="573321.SAMN04488505_102517"/>
<dbReference type="Gene3D" id="1.20.120.450">
    <property type="entry name" value="dinb family like domain"/>
    <property type="match status" value="1"/>
</dbReference>
<evidence type="ECO:0000313" key="2">
    <source>
        <dbReference type="EMBL" id="SEL54731.1"/>
    </source>
</evidence>
<accession>A0A1H7R3D3</accession>
<dbReference type="InterPro" id="IPR024775">
    <property type="entry name" value="DinB-like"/>
</dbReference>
<dbReference type="Proteomes" id="UP000198984">
    <property type="component" value="Unassembled WGS sequence"/>
</dbReference>
<sequence>MKRTNWFDRKFSPIEDNGILPCIIERLEGTPARLAEKMKQVNQTILSVSKDHKWSIKREIGHLLDLEPLWLERAKEIIAGEPDLKKADLTNRKTQEADHDEKDLTALITDFGTQRQYLVQLLRGLQDADLDKSAKHPRLGTPMRIIDLAYFVAEHDDHHLAQITFLQNSIL</sequence>
<dbReference type="SUPFAM" id="SSF109854">
    <property type="entry name" value="DinB/YfiT-like putative metalloenzymes"/>
    <property type="match status" value="1"/>
</dbReference>
<reference evidence="2 3" key="1">
    <citation type="submission" date="2016-10" db="EMBL/GenBank/DDBJ databases">
        <authorList>
            <person name="de Groot N.N."/>
        </authorList>
    </citation>
    <scope>NUCLEOTIDE SEQUENCE [LARGE SCALE GENOMIC DNA]</scope>
    <source>
        <strain evidence="2 3">DSM 21039</strain>
    </source>
</reference>
<gene>
    <name evidence="2" type="ORF">SAMN04488505_102517</name>
</gene>
<keyword evidence="3" id="KW-1185">Reference proteome</keyword>
<dbReference type="OrthoDB" id="1431064at2"/>
<dbReference type="Pfam" id="PF12867">
    <property type="entry name" value="DinB_2"/>
    <property type="match status" value="1"/>
</dbReference>
<evidence type="ECO:0000259" key="1">
    <source>
        <dbReference type="Pfam" id="PF12867"/>
    </source>
</evidence>
<proteinExistence type="predicted"/>
<dbReference type="InterPro" id="IPR034660">
    <property type="entry name" value="DinB/YfiT-like"/>
</dbReference>
<protein>
    <submittedName>
        <fullName evidence="2">DinB superfamily protein</fullName>
    </submittedName>
</protein>
<feature type="domain" description="DinB-like" evidence="1">
    <location>
        <begin position="27"/>
        <end position="163"/>
    </location>
</feature>
<dbReference type="EMBL" id="FOBB01000002">
    <property type="protein sequence ID" value="SEL54731.1"/>
    <property type="molecule type" value="Genomic_DNA"/>
</dbReference>
<name>A0A1H7R3D3_9BACT</name>